<dbReference type="Proteomes" id="UP000183868">
    <property type="component" value="Chromosome"/>
</dbReference>
<gene>
    <name evidence="7" type="ORF">Cabys_3120</name>
    <name evidence="8" type="ORF">Calab_0318</name>
</gene>
<dbReference type="InterPro" id="IPR000719">
    <property type="entry name" value="Prot_kinase_dom"/>
</dbReference>
<feature type="domain" description="Protein kinase" evidence="6">
    <location>
        <begin position="6"/>
        <end position="264"/>
    </location>
</feature>
<reference evidence="8 9" key="1">
    <citation type="submission" date="2011-09" db="EMBL/GenBank/DDBJ databases">
        <title>The permanent draft genome of Caldithrix abyssi DSM 13497.</title>
        <authorList>
            <consortium name="US DOE Joint Genome Institute (JGI-PGF)"/>
            <person name="Lucas S."/>
            <person name="Han J."/>
            <person name="Lapidus A."/>
            <person name="Bruce D."/>
            <person name="Goodwin L."/>
            <person name="Pitluck S."/>
            <person name="Peters L."/>
            <person name="Kyrpides N."/>
            <person name="Mavromatis K."/>
            <person name="Ivanova N."/>
            <person name="Mikhailova N."/>
            <person name="Chertkov O."/>
            <person name="Detter J.C."/>
            <person name="Tapia R."/>
            <person name="Han C."/>
            <person name="Land M."/>
            <person name="Hauser L."/>
            <person name="Markowitz V."/>
            <person name="Cheng J.-F."/>
            <person name="Hugenholtz P."/>
            <person name="Woyke T."/>
            <person name="Wu D."/>
            <person name="Spring S."/>
            <person name="Brambilla E."/>
            <person name="Klenk H.-P."/>
            <person name="Eisen J.A."/>
        </authorList>
    </citation>
    <scope>NUCLEOTIDE SEQUENCE [LARGE SCALE GENOMIC DNA]</scope>
    <source>
        <strain evidence="8 9">DSM 13497</strain>
    </source>
</reference>
<dbReference type="PANTHER" id="PTHR43289:SF6">
    <property type="entry name" value="SERINE_THREONINE-PROTEIN KINASE NEKL-3"/>
    <property type="match status" value="1"/>
</dbReference>
<dbReference type="Proteomes" id="UP000004671">
    <property type="component" value="Chromosome"/>
</dbReference>
<evidence type="ECO:0000313" key="10">
    <source>
        <dbReference type="Proteomes" id="UP000183868"/>
    </source>
</evidence>
<keyword evidence="3 8" id="KW-0418">Kinase</keyword>
<dbReference type="InterPro" id="IPR008271">
    <property type="entry name" value="Ser/Thr_kinase_AS"/>
</dbReference>
<dbReference type="AlphaFoldDB" id="H1XPP3"/>
<dbReference type="STRING" id="880073.Cabys_3120"/>
<dbReference type="Pfam" id="PF00069">
    <property type="entry name" value="Pkinase"/>
    <property type="match status" value="1"/>
</dbReference>
<evidence type="ECO:0000256" key="5">
    <source>
        <dbReference type="SAM" id="Phobius"/>
    </source>
</evidence>
<dbReference type="SUPFAM" id="SSF56112">
    <property type="entry name" value="Protein kinase-like (PK-like)"/>
    <property type="match status" value="1"/>
</dbReference>
<evidence type="ECO:0000313" key="8">
    <source>
        <dbReference type="EMBL" id="EHO39964.1"/>
    </source>
</evidence>
<keyword evidence="5" id="KW-0472">Membrane</keyword>
<dbReference type="InterPro" id="IPR013229">
    <property type="entry name" value="PEGA"/>
</dbReference>
<dbReference type="CDD" id="cd14014">
    <property type="entry name" value="STKc_PknB_like"/>
    <property type="match status" value="1"/>
</dbReference>
<dbReference type="PROSITE" id="PS00108">
    <property type="entry name" value="PROTEIN_KINASE_ST"/>
    <property type="match status" value="1"/>
</dbReference>
<evidence type="ECO:0000256" key="4">
    <source>
        <dbReference type="ARBA" id="ARBA00022840"/>
    </source>
</evidence>
<keyword evidence="4" id="KW-0067">ATP-binding</keyword>
<accession>H1XPP3</accession>
<evidence type="ECO:0000259" key="6">
    <source>
        <dbReference type="PROSITE" id="PS50011"/>
    </source>
</evidence>
<keyword evidence="2" id="KW-0547">Nucleotide-binding</keyword>
<proteinExistence type="predicted"/>
<organism evidence="8 9">
    <name type="scientific">Caldithrix abyssi DSM 13497</name>
    <dbReference type="NCBI Taxonomy" id="880073"/>
    <lineage>
        <taxon>Bacteria</taxon>
        <taxon>Pseudomonadati</taxon>
        <taxon>Calditrichota</taxon>
        <taxon>Calditrichia</taxon>
        <taxon>Calditrichales</taxon>
        <taxon>Calditrichaceae</taxon>
        <taxon>Caldithrix</taxon>
    </lineage>
</organism>
<keyword evidence="5" id="KW-1133">Transmembrane helix</keyword>
<dbReference type="SMART" id="SM00220">
    <property type="entry name" value="S_TKc"/>
    <property type="match status" value="1"/>
</dbReference>
<dbReference type="OrthoDB" id="9813021at2"/>
<evidence type="ECO:0000256" key="2">
    <source>
        <dbReference type="ARBA" id="ARBA00022741"/>
    </source>
</evidence>
<dbReference type="HOGENOM" id="CLU_000288_151_5_0"/>
<dbReference type="InterPro" id="IPR011009">
    <property type="entry name" value="Kinase-like_dom_sf"/>
</dbReference>
<keyword evidence="9" id="KW-1185">Reference proteome</keyword>
<keyword evidence="5" id="KW-0812">Transmembrane</keyword>
<dbReference type="EMBL" id="CM001402">
    <property type="protein sequence ID" value="EHO39964.1"/>
    <property type="molecule type" value="Genomic_DNA"/>
</dbReference>
<dbReference type="Pfam" id="PF08308">
    <property type="entry name" value="PEGA"/>
    <property type="match status" value="2"/>
</dbReference>
<dbReference type="GO" id="GO:0004674">
    <property type="term" value="F:protein serine/threonine kinase activity"/>
    <property type="evidence" value="ECO:0007669"/>
    <property type="project" value="UniProtKB-KW"/>
</dbReference>
<dbReference type="EMBL" id="CP018099">
    <property type="protein sequence ID" value="APF19868.1"/>
    <property type="molecule type" value="Genomic_DNA"/>
</dbReference>
<keyword evidence="8" id="KW-0723">Serine/threonine-protein kinase</keyword>
<keyword evidence="1" id="KW-0808">Transferase</keyword>
<dbReference type="eggNOG" id="COG0515">
    <property type="taxonomic scope" value="Bacteria"/>
</dbReference>
<evidence type="ECO:0000256" key="1">
    <source>
        <dbReference type="ARBA" id="ARBA00022679"/>
    </source>
</evidence>
<evidence type="ECO:0000313" key="7">
    <source>
        <dbReference type="EMBL" id="APF19868.1"/>
    </source>
</evidence>
<sequence length="533" mass="60300">MKLEGYEIIREISRGPIATVYLGRQTVLDRPVFLKVLNENIHDHPDLLERFKREARICARLNHPNIVNIYDFGDAEGSFYLIFEFVKGRPLNEVIKKLHPLPLPVIYFILYEVAKGLHFAHQNGVLHRDIKPANIMIGDDGSVKITDFGLATSADLPNLTLQHAAVGTPAYMSPEQSTGKKLDPKSDIFSLGVTIYETATAHNPFLGQNIVDTLNNVLTKKPEPLKNLRQDCPLWFDQLVNSMLEKKAERRLSSLQTMLNHAQLKREVIDQEQFLSFLKNPESFKKSGSAEKKPVLQKSIKKTIPLILGAVFLSALLLFFLNYFRTSENRTPSQSNAVIVADSAQSPFVPDSKKVKEEWRAAAAADSIKNHLPERRVVQPPAKKEPQAVKELPEATTGRLMIFCTPWAQVFIDDRLVDTTPLNKPIELETGEYTLALKNPNYQSLVQKIRISPGQEDTLIFRLKPKVGILQISAFPWGKVFIDDSLKGITPLQIRIPAGRYRLTIKNPNFKIYTDTITVKSGEKIEKRIQLKK</sequence>
<dbReference type="PROSITE" id="PS50011">
    <property type="entry name" value="PROTEIN_KINASE_DOM"/>
    <property type="match status" value="1"/>
</dbReference>
<feature type="transmembrane region" description="Helical" evidence="5">
    <location>
        <begin position="303"/>
        <end position="324"/>
    </location>
</feature>
<dbReference type="GO" id="GO:0005524">
    <property type="term" value="F:ATP binding"/>
    <property type="evidence" value="ECO:0007669"/>
    <property type="project" value="UniProtKB-KW"/>
</dbReference>
<dbReference type="InParanoid" id="H1XPP3"/>
<dbReference type="Gene3D" id="1.10.510.10">
    <property type="entry name" value="Transferase(Phosphotransferase) domain 1"/>
    <property type="match status" value="1"/>
</dbReference>
<dbReference type="Gene3D" id="3.30.200.20">
    <property type="entry name" value="Phosphorylase Kinase, domain 1"/>
    <property type="match status" value="1"/>
</dbReference>
<dbReference type="PANTHER" id="PTHR43289">
    <property type="entry name" value="MITOGEN-ACTIVATED PROTEIN KINASE KINASE KINASE 20-RELATED"/>
    <property type="match status" value="1"/>
</dbReference>
<protein>
    <submittedName>
        <fullName evidence="8">Serine/threonine protein kinase</fullName>
    </submittedName>
</protein>
<name>H1XPP3_CALAY</name>
<dbReference type="RefSeq" id="WP_006926869.1">
    <property type="nucleotide sequence ID" value="NZ_CM001402.1"/>
</dbReference>
<reference evidence="7 10" key="2">
    <citation type="submission" date="2016-11" db="EMBL/GenBank/DDBJ databases">
        <title>Genomic analysis of Caldithrix abyssi and proposal of a novel bacterial phylum Caldithrichaeota.</title>
        <authorList>
            <person name="Kublanov I."/>
            <person name="Sigalova O."/>
            <person name="Gavrilov S."/>
            <person name="Lebedinsky A."/>
            <person name="Ivanova N."/>
            <person name="Daum C."/>
            <person name="Reddy T."/>
            <person name="Klenk H.P."/>
            <person name="Goker M."/>
            <person name="Reva O."/>
            <person name="Miroshnichenko M."/>
            <person name="Kyprides N."/>
            <person name="Woyke T."/>
            <person name="Gelfand M."/>
        </authorList>
    </citation>
    <scope>NUCLEOTIDE SEQUENCE [LARGE SCALE GENOMIC DNA]</scope>
    <source>
        <strain evidence="7 10">LF13</strain>
    </source>
</reference>
<dbReference type="PaxDb" id="880073-Calab_0318"/>
<dbReference type="KEGG" id="caby:Cabys_3120"/>
<evidence type="ECO:0000313" key="9">
    <source>
        <dbReference type="Proteomes" id="UP000004671"/>
    </source>
</evidence>
<evidence type="ECO:0000256" key="3">
    <source>
        <dbReference type="ARBA" id="ARBA00022777"/>
    </source>
</evidence>